<organism evidence="1 2">
    <name type="scientific">Pedobacter caeni</name>
    <dbReference type="NCBI Taxonomy" id="288992"/>
    <lineage>
        <taxon>Bacteria</taxon>
        <taxon>Pseudomonadati</taxon>
        <taxon>Bacteroidota</taxon>
        <taxon>Sphingobacteriia</taxon>
        <taxon>Sphingobacteriales</taxon>
        <taxon>Sphingobacteriaceae</taxon>
        <taxon>Pedobacter</taxon>
    </lineage>
</organism>
<protein>
    <submittedName>
        <fullName evidence="1">Uncharacterized protein</fullName>
    </submittedName>
</protein>
<dbReference type="EMBL" id="FQUQ01000001">
    <property type="protein sequence ID" value="SHE64099.1"/>
    <property type="molecule type" value="Genomic_DNA"/>
</dbReference>
<proteinExistence type="predicted"/>
<gene>
    <name evidence="1" type="ORF">SAMN04488522_101782</name>
</gene>
<keyword evidence="2" id="KW-1185">Reference proteome</keyword>
<reference evidence="2" key="1">
    <citation type="submission" date="2016-11" db="EMBL/GenBank/DDBJ databases">
        <authorList>
            <person name="Varghese N."/>
            <person name="Submissions S."/>
        </authorList>
    </citation>
    <scope>NUCLEOTIDE SEQUENCE [LARGE SCALE GENOMIC DNA]</scope>
    <source>
        <strain evidence="2">DSM 16990</strain>
    </source>
</reference>
<name>A0A1M4V588_9SPHI</name>
<evidence type="ECO:0000313" key="2">
    <source>
        <dbReference type="Proteomes" id="UP000184287"/>
    </source>
</evidence>
<dbReference type="AlphaFoldDB" id="A0A1M4V588"/>
<accession>A0A1M4V588</accession>
<dbReference type="RefSeq" id="WP_073227634.1">
    <property type="nucleotide sequence ID" value="NZ_FQUQ01000001.1"/>
</dbReference>
<dbReference type="Proteomes" id="UP000184287">
    <property type="component" value="Unassembled WGS sequence"/>
</dbReference>
<evidence type="ECO:0000313" key="1">
    <source>
        <dbReference type="EMBL" id="SHE64099.1"/>
    </source>
</evidence>
<dbReference type="STRING" id="288992.SAMN04488522_101782"/>
<dbReference type="OrthoDB" id="1262486at2"/>
<sequence length="99" mass="11961">MGFEYKIKADFSARQIQEMIDLLERNPYFEKKYDFLGKQHRQFRHPENTHQMPNLITIFETDGIYVCQFSTSYLWNWLEGLKSYLDSSGISYTIIDYQE</sequence>